<sequence>MAAAAPIDNGMRDVDSPTGILPPPAPVTESTEESPSLTTSSIVRDGVIDMRLLMLSLWKHRKNAAFTNALCDELRRLTSTRPILDQVDFYLPQLSHMVLHLEKELPMEAMEQFVMLLSLSSSHFAFEFFWIIYGALDEHRPKKNGNPRTFARCAQLLMILEQCFIYGSPVNKQAKELFASQRISKEEMDLILKADRRFFAAQSSANMTLLEDSFEGWLYKKGGGTRKLGRRSWHRRWCRIERKMLLIYNNRSDQYARNAIALERAEVRVLSNPKRQHYFEIHHSFSGTTFKFAAPTNDDLMSWVDNLEMAVAPPCAPPSSPSKVGPSRAMERMSAKMRSFILEPEREVHTSPSADKEHELSDAIPVEDSIESSDKSRASSSAKQTVQLTSEEQMRYDYFTDQINFVKSITDVCEELRLVDVAKRKELLPKKLETLNKSLPSFVYLPLCRSADKFYRVASICTNEGFVFKTHERAPCLLHFMTVPYEGNLDVSSALFAHLHAQDEDVESMKSDGTSLRDSNSFIEELLSEPSRKENLGQIFGEMRPQKIARIQQSSNIENFHLQSCIAKSYDDLRQEVLVMQLITYIDDVFRRENLGLQLHPYRILSTGSSTGLLEVVANSTSFDGLKKSPGFKSLKAHFESIYGDSTSLIYRQAMTNFVQSLAAYSIVCYVLCIKDRHNGNILIDIEGHVIHIDFGFFLGRAPGGSFSFETAPFKLTTEMVECMGGKESENFKTFCDLCTQAALAVRRHGETLYTLVEVMSFNSKLPCFIGNVAHTLSSFKERLFLNLKEEKVPEVVQGLIDKSLGNFGTTKYDQFQEYSNGIAK</sequence>
<dbReference type="PANTHER" id="PTHR10048">
    <property type="entry name" value="PHOSPHATIDYLINOSITOL KINASE"/>
    <property type="match status" value="1"/>
</dbReference>
<comment type="catalytic activity">
    <reaction evidence="1">
        <text>a 1,2-diacyl-sn-glycero-3-phospho-(1D-myo-inositol) + ATP = a 1,2-diacyl-sn-glycero-3-phospho-(1D-myo-inositol 4-phosphate) + ADP + H(+)</text>
        <dbReference type="Rhea" id="RHEA:19877"/>
        <dbReference type="ChEBI" id="CHEBI:15378"/>
        <dbReference type="ChEBI" id="CHEBI:30616"/>
        <dbReference type="ChEBI" id="CHEBI:57880"/>
        <dbReference type="ChEBI" id="CHEBI:58178"/>
        <dbReference type="ChEBI" id="CHEBI:456216"/>
        <dbReference type="EC" id="2.7.1.67"/>
    </reaction>
</comment>
<organism evidence="8 9">
    <name type="scientific">Aphanomyces euteiches</name>
    <dbReference type="NCBI Taxonomy" id="100861"/>
    <lineage>
        <taxon>Eukaryota</taxon>
        <taxon>Sar</taxon>
        <taxon>Stramenopiles</taxon>
        <taxon>Oomycota</taxon>
        <taxon>Saprolegniomycetes</taxon>
        <taxon>Saprolegniales</taxon>
        <taxon>Verrucalvaceae</taxon>
        <taxon>Aphanomyces</taxon>
    </lineage>
</organism>
<accession>A0A6G0WAS8</accession>
<evidence type="ECO:0000256" key="1">
    <source>
        <dbReference type="ARBA" id="ARBA00001686"/>
    </source>
</evidence>
<proteinExistence type="predicted"/>
<feature type="domain" description="PI3K/PI4K catalytic" evidence="7">
    <location>
        <begin position="542"/>
        <end position="809"/>
    </location>
</feature>
<dbReference type="InterPro" id="IPR000403">
    <property type="entry name" value="PI3/4_kinase_cat_dom"/>
</dbReference>
<feature type="compositionally biased region" description="Low complexity" evidence="5">
    <location>
        <begin position="27"/>
        <end position="39"/>
    </location>
</feature>
<dbReference type="Gene3D" id="2.30.29.30">
    <property type="entry name" value="Pleckstrin-homology domain (PH domain)/Phosphotyrosine-binding domain (PTB)"/>
    <property type="match status" value="1"/>
</dbReference>
<keyword evidence="9" id="KW-1185">Reference proteome</keyword>
<dbReference type="SUPFAM" id="SSF56112">
    <property type="entry name" value="Protein kinase-like (PK-like)"/>
    <property type="match status" value="1"/>
</dbReference>
<dbReference type="Gene3D" id="3.30.1010.10">
    <property type="entry name" value="Phosphatidylinositol 3-kinase Catalytic Subunit, Chain A, domain 4"/>
    <property type="match status" value="1"/>
</dbReference>
<dbReference type="Gene3D" id="1.10.1070.11">
    <property type="entry name" value="Phosphatidylinositol 3-/4-kinase, catalytic domain"/>
    <property type="match status" value="1"/>
</dbReference>
<comment type="caution">
    <text evidence="8">The sequence shown here is derived from an EMBL/GenBank/DDBJ whole genome shotgun (WGS) entry which is preliminary data.</text>
</comment>
<keyword evidence="4" id="KW-0418">Kinase</keyword>
<evidence type="ECO:0000256" key="5">
    <source>
        <dbReference type="SAM" id="MobiDB-lite"/>
    </source>
</evidence>
<dbReference type="PROSITE" id="PS00916">
    <property type="entry name" value="PI3_4_KINASE_2"/>
    <property type="match status" value="1"/>
</dbReference>
<feature type="region of interest" description="Disordered" evidence="5">
    <location>
        <begin position="1"/>
        <end position="39"/>
    </location>
</feature>
<dbReference type="EMBL" id="VJMJ01000273">
    <property type="protein sequence ID" value="KAF0724347.1"/>
    <property type="molecule type" value="Genomic_DNA"/>
</dbReference>
<dbReference type="CDD" id="cd00821">
    <property type="entry name" value="PH"/>
    <property type="match status" value="1"/>
</dbReference>
<name>A0A6G0WAS8_9STRA</name>
<reference evidence="8 9" key="1">
    <citation type="submission" date="2019-07" db="EMBL/GenBank/DDBJ databases">
        <title>Genomics analysis of Aphanomyces spp. identifies a new class of oomycete effector associated with host adaptation.</title>
        <authorList>
            <person name="Gaulin E."/>
        </authorList>
    </citation>
    <scope>NUCLEOTIDE SEQUENCE [LARGE SCALE GENOMIC DNA]</scope>
    <source>
        <strain evidence="8 9">ATCC 201684</strain>
    </source>
</reference>
<dbReference type="FunFam" id="1.10.1070.11:FF:000016">
    <property type="entry name" value="PIK1p Phosphatidylinositol 4-kinase"/>
    <property type="match status" value="1"/>
</dbReference>
<dbReference type="Proteomes" id="UP000481153">
    <property type="component" value="Unassembled WGS sequence"/>
</dbReference>
<dbReference type="PANTHER" id="PTHR10048:SF22">
    <property type="entry name" value="PHOSPHATIDYLINOSITOL 4-KINASE BETA"/>
    <property type="match status" value="1"/>
</dbReference>
<dbReference type="InterPro" id="IPR011009">
    <property type="entry name" value="Kinase-like_dom_sf"/>
</dbReference>
<dbReference type="Pfam" id="PF00454">
    <property type="entry name" value="PI3_PI4_kinase"/>
    <property type="match status" value="1"/>
</dbReference>
<dbReference type="PROSITE" id="PS50003">
    <property type="entry name" value="PH_DOMAIN"/>
    <property type="match status" value="1"/>
</dbReference>
<evidence type="ECO:0000259" key="6">
    <source>
        <dbReference type="PROSITE" id="PS50003"/>
    </source>
</evidence>
<dbReference type="VEuPathDB" id="FungiDB:AeMF1_021458"/>
<dbReference type="GO" id="GO:0004430">
    <property type="term" value="F:1-phosphatidylinositol 4-kinase activity"/>
    <property type="evidence" value="ECO:0007669"/>
    <property type="project" value="UniProtKB-EC"/>
</dbReference>
<evidence type="ECO:0000259" key="7">
    <source>
        <dbReference type="PROSITE" id="PS50290"/>
    </source>
</evidence>
<feature type="domain" description="PH" evidence="6">
    <location>
        <begin position="211"/>
        <end position="312"/>
    </location>
</feature>
<dbReference type="InterPro" id="IPR036940">
    <property type="entry name" value="PI3/4_kinase_cat_sf"/>
</dbReference>
<dbReference type="GO" id="GO:0005737">
    <property type="term" value="C:cytoplasm"/>
    <property type="evidence" value="ECO:0007669"/>
    <property type="project" value="TreeGrafter"/>
</dbReference>
<evidence type="ECO:0000313" key="9">
    <source>
        <dbReference type="Proteomes" id="UP000481153"/>
    </source>
</evidence>
<dbReference type="SMART" id="SM00233">
    <property type="entry name" value="PH"/>
    <property type="match status" value="1"/>
</dbReference>
<dbReference type="PROSITE" id="PS50290">
    <property type="entry name" value="PI3_4_KINASE_3"/>
    <property type="match status" value="1"/>
</dbReference>
<dbReference type="SMART" id="SM00146">
    <property type="entry name" value="PI3Kc"/>
    <property type="match status" value="1"/>
</dbReference>
<evidence type="ECO:0000256" key="4">
    <source>
        <dbReference type="ARBA" id="ARBA00022777"/>
    </source>
</evidence>
<dbReference type="Pfam" id="PF00169">
    <property type="entry name" value="PH"/>
    <property type="match status" value="1"/>
</dbReference>
<protein>
    <recommendedName>
        <fullName evidence="2">1-phosphatidylinositol 4-kinase</fullName>
        <ecNumber evidence="2">2.7.1.67</ecNumber>
    </recommendedName>
</protein>
<dbReference type="InterPro" id="IPR015433">
    <property type="entry name" value="PI3/4_kinase"/>
</dbReference>
<gene>
    <name evidence="8" type="ORF">Ae201684_017008</name>
</gene>
<dbReference type="GO" id="GO:0016020">
    <property type="term" value="C:membrane"/>
    <property type="evidence" value="ECO:0007669"/>
    <property type="project" value="TreeGrafter"/>
</dbReference>
<dbReference type="SUPFAM" id="SSF50729">
    <property type="entry name" value="PH domain-like"/>
    <property type="match status" value="1"/>
</dbReference>
<keyword evidence="3" id="KW-0808">Transferase</keyword>
<evidence type="ECO:0000256" key="3">
    <source>
        <dbReference type="ARBA" id="ARBA00022679"/>
    </source>
</evidence>
<evidence type="ECO:0000256" key="2">
    <source>
        <dbReference type="ARBA" id="ARBA00012169"/>
    </source>
</evidence>
<dbReference type="PROSITE" id="PS00915">
    <property type="entry name" value="PI3_4_KINASE_1"/>
    <property type="match status" value="1"/>
</dbReference>
<dbReference type="InterPro" id="IPR011993">
    <property type="entry name" value="PH-like_dom_sf"/>
</dbReference>
<dbReference type="GO" id="GO:0046854">
    <property type="term" value="P:phosphatidylinositol phosphate biosynthetic process"/>
    <property type="evidence" value="ECO:0007669"/>
    <property type="project" value="InterPro"/>
</dbReference>
<evidence type="ECO:0000313" key="8">
    <source>
        <dbReference type="EMBL" id="KAF0724347.1"/>
    </source>
</evidence>
<dbReference type="InterPro" id="IPR001849">
    <property type="entry name" value="PH_domain"/>
</dbReference>
<dbReference type="AlphaFoldDB" id="A0A6G0WAS8"/>
<feature type="region of interest" description="Disordered" evidence="5">
    <location>
        <begin position="342"/>
        <end position="386"/>
    </location>
</feature>
<feature type="compositionally biased region" description="Basic and acidic residues" evidence="5">
    <location>
        <begin position="343"/>
        <end position="361"/>
    </location>
</feature>
<dbReference type="InterPro" id="IPR018936">
    <property type="entry name" value="PI3/4_kinase_CS"/>
</dbReference>
<dbReference type="EC" id="2.7.1.67" evidence="2"/>
<dbReference type="GO" id="GO:0048015">
    <property type="term" value="P:phosphatidylinositol-mediated signaling"/>
    <property type="evidence" value="ECO:0007669"/>
    <property type="project" value="TreeGrafter"/>
</dbReference>